<keyword evidence="3 5" id="KW-1133">Transmembrane helix</keyword>
<protein>
    <submittedName>
        <fullName evidence="7">Sulfonate ABC transporter permease</fullName>
    </submittedName>
</protein>
<keyword evidence="2 5" id="KW-0812">Transmembrane</keyword>
<dbReference type="KEGG" id="aprs:BI364_16885"/>
<feature type="transmembrane region" description="Helical" evidence="5">
    <location>
        <begin position="248"/>
        <end position="268"/>
    </location>
</feature>
<feature type="transmembrane region" description="Helical" evidence="5">
    <location>
        <begin position="492"/>
        <end position="515"/>
    </location>
</feature>
<dbReference type="PANTHER" id="PTHR42744">
    <property type="entry name" value="BINDING-PROTEIN-DEPENDENT TRANSPORT SYSTEMS INNER MEMBRANE COMPONENT"/>
    <property type="match status" value="1"/>
</dbReference>
<feature type="transmembrane region" description="Helical" evidence="5">
    <location>
        <begin position="417"/>
        <end position="439"/>
    </location>
</feature>
<reference evidence="8" key="1">
    <citation type="submission" date="2016-09" db="EMBL/GenBank/DDBJ databases">
        <title>Acidihalobacter prosperus F5.</title>
        <authorList>
            <person name="Khaleque H.N."/>
            <person name="Ramsay J.P."/>
            <person name="Kaksonen A.H."/>
            <person name="Boxall N.J."/>
            <person name="Watkin E.L.J."/>
        </authorList>
    </citation>
    <scope>NUCLEOTIDE SEQUENCE [LARGE SCALE GENOMIC DNA]</scope>
    <source>
        <strain evidence="8">F5</strain>
    </source>
</reference>
<feature type="transmembrane region" description="Helical" evidence="5">
    <location>
        <begin position="445"/>
        <end position="471"/>
    </location>
</feature>
<dbReference type="EMBL" id="CP017415">
    <property type="protein sequence ID" value="AOU99379.1"/>
    <property type="molecule type" value="Genomic_DNA"/>
</dbReference>
<dbReference type="GO" id="GO:0005886">
    <property type="term" value="C:plasma membrane"/>
    <property type="evidence" value="ECO:0007669"/>
    <property type="project" value="UniProtKB-SubCell"/>
</dbReference>
<dbReference type="CDD" id="cd06261">
    <property type="entry name" value="TM_PBP2"/>
    <property type="match status" value="2"/>
</dbReference>
<comment type="similarity">
    <text evidence="5">Belongs to the binding-protein-dependent transport system permease family.</text>
</comment>
<comment type="subcellular location">
    <subcellularLocation>
        <location evidence="1 5">Cell membrane</location>
        <topology evidence="1 5">Multi-pass membrane protein</topology>
    </subcellularLocation>
</comment>
<evidence type="ECO:0000313" key="8">
    <source>
        <dbReference type="Proteomes" id="UP000095401"/>
    </source>
</evidence>
<dbReference type="InterPro" id="IPR035906">
    <property type="entry name" value="MetI-like_sf"/>
</dbReference>
<evidence type="ECO:0000313" key="7">
    <source>
        <dbReference type="EMBL" id="AOU99379.1"/>
    </source>
</evidence>
<dbReference type="Pfam" id="PF00528">
    <property type="entry name" value="BPD_transp_1"/>
    <property type="match status" value="2"/>
</dbReference>
<proteinExistence type="inferred from homology"/>
<evidence type="ECO:0000259" key="6">
    <source>
        <dbReference type="PROSITE" id="PS50928"/>
    </source>
</evidence>
<evidence type="ECO:0000256" key="5">
    <source>
        <dbReference type="RuleBase" id="RU363032"/>
    </source>
</evidence>
<feature type="transmembrane region" description="Helical" evidence="5">
    <location>
        <begin position="550"/>
        <end position="569"/>
    </location>
</feature>
<evidence type="ECO:0000256" key="3">
    <source>
        <dbReference type="ARBA" id="ARBA00022989"/>
    </source>
</evidence>
<feature type="transmembrane region" description="Helical" evidence="5">
    <location>
        <begin position="30"/>
        <end position="52"/>
    </location>
</feature>
<keyword evidence="4 5" id="KW-0472">Membrane</keyword>
<feature type="transmembrane region" description="Helical" evidence="5">
    <location>
        <begin position="341"/>
        <end position="362"/>
    </location>
</feature>
<evidence type="ECO:0000256" key="4">
    <source>
        <dbReference type="ARBA" id="ARBA00023136"/>
    </source>
</evidence>
<feature type="transmembrane region" description="Helical" evidence="5">
    <location>
        <begin position="140"/>
        <end position="163"/>
    </location>
</feature>
<dbReference type="PANTHER" id="PTHR42744:SF1">
    <property type="entry name" value="BINDING-PROTEIN-DEPENDENT TRANSPORT SYSTEMS INNER MEMBRANE COMPONENT"/>
    <property type="match status" value="1"/>
</dbReference>
<feature type="domain" description="ABC transmembrane type-1" evidence="6">
    <location>
        <begin position="73"/>
        <end position="267"/>
    </location>
</feature>
<dbReference type="Proteomes" id="UP000095401">
    <property type="component" value="Chromosome"/>
</dbReference>
<dbReference type="PROSITE" id="PS50928">
    <property type="entry name" value="ABC_TM1"/>
    <property type="match status" value="2"/>
</dbReference>
<keyword evidence="8" id="KW-1185">Reference proteome</keyword>
<evidence type="ECO:0000256" key="1">
    <source>
        <dbReference type="ARBA" id="ARBA00004651"/>
    </source>
</evidence>
<feature type="transmembrane region" description="Helical" evidence="5">
    <location>
        <begin position="382"/>
        <end position="405"/>
    </location>
</feature>
<dbReference type="AlphaFoldDB" id="A0A1D8ISB6"/>
<dbReference type="GO" id="GO:0055085">
    <property type="term" value="P:transmembrane transport"/>
    <property type="evidence" value="ECO:0007669"/>
    <property type="project" value="InterPro"/>
</dbReference>
<organism evidence="7 8">
    <name type="scientific">Acidihalobacter yilgarnensis</name>
    <dbReference type="NCBI Taxonomy" id="2819280"/>
    <lineage>
        <taxon>Bacteria</taxon>
        <taxon>Pseudomonadati</taxon>
        <taxon>Pseudomonadota</taxon>
        <taxon>Gammaproteobacteria</taxon>
        <taxon>Chromatiales</taxon>
        <taxon>Ectothiorhodospiraceae</taxon>
        <taxon>Acidihalobacter</taxon>
    </lineage>
</organism>
<feature type="transmembrane region" description="Helical" evidence="5">
    <location>
        <begin position="72"/>
        <end position="95"/>
    </location>
</feature>
<accession>A0A1D8ISB6</accession>
<dbReference type="SUPFAM" id="SSF161098">
    <property type="entry name" value="MetI-like"/>
    <property type="match status" value="2"/>
</dbReference>
<dbReference type="InterPro" id="IPR000515">
    <property type="entry name" value="MetI-like"/>
</dbReference>
<name>A0A1D8ISB6_9GAMM</name>
<gene>
    <name evidence="7" type="ORF">BI364_16885</name>
</gene>
<dbReference type="Gene3D" id="1.10.3720.10">
    <property type="entry name" value="MetI-like"/>
    <property type="match status" value="2"/>
</dbReference>
<sequence length="583" mass="64273">MAVWPHRRSAHVAQLPSLPARLPLPNRRDLIALPLVFGLIYLVAWAGGRMSAPYVIGQPLPISLSPLALPGYALYTVLRMAAALGLSLLFSLVYATLAAKNRYAERILVPALDVLQSVPILGYLSITVAGFVALFPGSLWGVQMAVIFAVFTSQAWNMAFSLYHSLKTVPRDLREASATYQLSPWLRFWRLELPYAMPGLVWNTMMSVSGGWFFVVAAEAITVGGHQIMVPGVGSYIALAIQQRNLGAIGWAILTMLLVILLYDWLLFRPVVAWADKFKFESSASSTAPESAVLDFIKRTRIMRLLAVVPGVFWQASLRLGSRPKTFPEPADQRVRRWPDLAFNLVLALAVVATLIEMWRIIPRDYGWGEVAHVFMLGGATALRVFALVVLASVVWVPIGIWIGLRPRLAQRIQPLAQFLAAFPANLLFPLVVVGIVGFHLNVNIWVSPLMILGSQWYILFNVVGGAAALPSDLKEASRNLGLSGWLRFRRLLFPGVFQSYVTGAITASGGAWNASIVAEVVSWGNHTLVATGLGAYIAQATARGDVRHVVLGTGVMALFVITINRFVWHRLYQFAETRWRLD</sequence>
<feature type="domain" description="ABC transmembrane type-1" evidence="6">
    <location>
        <begin position="382"/>
        <end position="569"/>
    </location>
</feature>
<feature type="transmembrane region" description="Helical" evidence="5">
    <location>
        <begin position="107"/>
        <end position="134"/>
    </location>
</feature>
<keyword evidence="5" id="KW-0813">Transport</keyword>
<evidence type="ECO:0000256" key="2">
    <source>
        <dbReference type="ARBA" id="ARBA00022692"/>
    </source>
</evidence>